<feature type="compositionally biased region" description="Pro residues" evidence="29">
    <location>
        <begin position="509"/>
        <end position="522"/>
    </location>
</feature>
<evidence type="ECO:0000256" key="18">
    <source>
        <dbReference type="ARBA" id="ARBA00023212"/>
    </source>
</evidence>
<organism evidence="32 33">
    <name type="scientific">Atractosteus spatula</name>
    <name type="common">Alligator gar</name>
    <name type="synonym">Lepisosteus spatula</name>
    <dbReference type="NCBI Taxonomy" id="7917"/>
    <lineage>
        <taxon>Eukaryota</taxon>
        <taxon>Metazoa</taxon>
        <taxon>Chordata</taxon>
        <taxon>Craniata</taxon>
        <taxon>Vertebrata</taxon>
        <taxon>Euteleostomi</taxon>
        <taxon>Actinopterygii</taxon>
        <taxon>Neopterygii</taxon>
        <taxon>Holostei</taxon>
        <taxon>Semionotiformes</taxon>
        <taxon>Lepisosteidae</taxon>
        <taxon>Atractosteus</taxon>
    </lineage>
</organism>
<dbReference type="FunFam" id="2.130.10.10:FF:000173">
    <property type="entry name" value="Cilia- and flagella-associated protein 52"/>
    <property type="match status" value="1"/>
</dbReference>
<evidence type="ECO:0000256" key="12">
    <source>
        <dbReference type="ARBA" id="ARBA00022737"/>
    </source>
</evidence>
<keyword evidence="18" id="KW-0206">Cytoskeleton</keyword>
<dbReference type="SUPFAM" id="SSF50998">
    <property type="entry name" value="Quinoprotein alcohol dehydrogenase-like"/>
    <property type="match status" value="1"/>
</dbReference>
<dbReference type="InterPro" id="IPR035969">
    <property type="entry name" value="Rab-GAP_TBC_sf"/>
</dbReference>
<dbReference type="GO" id="GO:0030030">
    <property type="term" value="P:cell projection organization"/>
    <property type="evidence" value="ECO:0007669"/>
    <property type="project" value="UniProtKB-KW"/>
</dbReference>
<evidence type="ECO:0000256" key="15">
    <source>
        <dbReference type="ARBA" id="ARBA00023018"/>
    </source>
</evidence>
<dbReference type="GO" id="GO:0012505">
    <property type="term" value="C:endomembrane system"/>
    <property type="evidence" value="ECO:0007669"/>
    <property type="project" value="UniProtKB-SubCell"/>
</dbReference>
<dbReference type="PROSITE" id="PS51886">
    <property type="entry name" value="TLDC"/>
    <property type="match status" value="1"/>
</dbReference>
<feature type="repeat" description="WD" evidence="28">
    <location>
        <begin position="967"/>
        <end position="1000"/>
    </location>
</feature>
<dbReference type="InterPro" id="IPR019775">
    <property type="entry name" value="WD40_repeat_CS"/>
</dbReference>
<feature type="repeat" description="WD" evidence="28">
    <location>
        <begin position="661"/>
        <end position="704"/>
    </location>
</feature>
<feature type="repeat" description="WD" evidence="28">
    <location>
        <begin position="882"/>
        <end position="923"/>
    </location>
</feature>
<evidence type="ECO:0000256" key="29">
    <source>
        <dbReference type="SAM" id="MobiDB-lite"/>
    </source>
</evidence>
<comment type="function">
    <text evidence="25">Microtubule inner protein (MIP) part of the dynein-decorated doublet microtubules (DMTs) in cilia axoneme. Important for proper ciliary and flagellar beating. May act in cooperation with CFAP45 and axonemal dynein subunit DNAH11. May play a role in cell growth and/or survival.</text>
</comment>
<evidence type="ECO:0000313" key="32">
    <source>
        <dbReference type="EMBL" id="MBN3314180.1"/>
    </source>
</evidence>
<dbReference type="Pfam" id="PF23409">
    <property type="entry name" value="Beta-prop_EML"/>
    <property type="match status" value="1"/>
</dbReference>
<dbReference type="GO" id="GO:0005874">
    <property type="term" value="C:microtubule"/>
    <property type="evidence" value="ECO:0007669"/>
    <property type="project" value="UniProtKB-KW"/>
</dbReference>
<comment type="subcellular location">
    <subcellularLocation>
        <location evidence="1">Cytoplasm</location>
        <location evidence="1">Cytoskeleton</location>
        <location evidence="1">Cilium basal body</location>
    </subcellularLocation>
    <subcellularLocation>
        <location evidence="5">Cytoplasm</location>
        <location evidence="5">Cytoskeleton</location>
        <location evidence="5">Flagellum axoneme</location>
    </subcellularLocation>
    <subcellularLocation>
        <location evidence="4">Cytoplasm</location>
        <location evidence="4">Cytoskeleton</location>
        <location evidence="4">Microtubule organizing center</location>
        <location evidence="4">Centrosome</location>
        <location evidence="4">Centriolar satellite</location>
    </subcellularLocation>
    <subcellularLocation>
        <location evidence="2">Cytoplasmic vesicle membrane</location>
    </subcellularLocation>
    <subcellularLocation>
        <location evidence="3">Endomembrane system</location>
        <topology evidence="3">Peripheral membrane protein</topology>
    </subcellularLocation>
    <subcellularLocation>
        <location evidence="23">Synapse</location>
    </subcellularLocation>
</comment>
<evidence type="ECO:0000256" key="3">
    <source>
        <dbReference type="ARBA" id="ARBA00004184"/>
    </source>
</evidence>
<dbReference type="InterPro" id="IPR011047">
    <property type="entry name" value="Quinoprotein_ADH-like_sf"/>
</dbReference>
<dbReference type="GO" id="GO:0045202">
    <property type="term" value="C:synapse"/>
    <property type="evidence" value="ECO:0007669"/>
    <property type="project" value="UniProtKB-SubCell"/>
</dbReference>
<evidence type="ECO:0000313" key="33">
    <source>
        <dbReference type="Proteomes" id="UP000736164"/>
    </source>
</evidence>
<evidence type="ECO:0000256" key="2">
    <source>
        <dbReference type="ARBA" id="ARBA00004156"/>
    </source>
</evidence>
<dbReference type="GO" id="GO:0030659">
    <property type="term" value="C:cytoplasmic vesicle membrane"/>
    <property type="evidence" value="ECO:0007669"/>
    <property type="project" value="UniProtKB-SubCell"/>
</dbReference>
<dbReference type="InterPro" id="IPR050630">
    <property type="entry name" value="WD_repeat_EMAP"/>
</dbReference>
<dbReference type="SMART" id="SM00320">
    <property type="entry name" value="WD40"/>
    <property type="match status" value="11"/>
</dbReference>
<gene>
    <name evidence="32" type="primary">Cfap52</name>
    <name evidence="32" type="ORF">GTO95_0012992</name>
</gene>
<keyword evidence="10 28" id="KW-0853">WD repeat</keyword>
<dbReference type="EMBL" id="JAAWVO010014709">
    <property type="protein sequence ID" value="MBN3314180.1"/>
    <property type="molecule type" value="Genomic_DNA"/>
</dbReference>
<evidence type="ECO:0000256" key="1">
    <source>
        <dbReference type="ARBA" id="ARBA00004120"/>
    </source>
</evidence>
<accession>A0A8J7NJE8</accession>
<dbReference type="Gene3D" id="2.130.10.10">
    <property type="entry name" value="YVTN repeat-like/Quinoprotein amine dehydrogenase"/>
    <property type="match status" value="3"/>
</dbReference>
<feature type="repeat" description="WD" evidence="28">
    <location>
        <begin position="1137"/>
        <end position="1169"/>
    </location>
</feature>
<feature type="domain" description="Rab-GAP TBC" evidence="30">
    <location>
        <begin position="93"/>
        <end position="285"/>
    </location>
</feature>
<evidence type="ECO:0000256" key="13">
    <source>
        <dbReference type="ARBA" id="ARBA00022794"/>
    </source>
</evidence>
<keyword evidence="20" id="KW-0968">Cytoplasmic vesicle</keyword>
<evidence type="ECO:0000256" key="4">
    <source>
        <dbReference type="ARBA" id="ARBA00004607"/>
    </source>
</evidence>
<dbReference type="SUPFAM" id="SSF50978">
    <property type="entry name" value="WD40 repeat-like"/>
    <property type="match status" value="1"/>
</dbReference>
<evidence type="ECO:0000256" key="9">
    <source>
        <dbReference type="ARBA" id="ARBA00022490"/>
    </source>
</evidence>
<protein>
    <recommendedName>
        <fullName evidence="22">Cilia- and flagella-associated protein 52</fullName>
    </recommendedName>
    <alternativeName>
        <fullName evidence="8">TBC1 domain family member 24</fullName>
    </alternativeName>
    <alternativeName>
        <fullName evidence="7">TBC1 domain family member 31</fullName>
    </alternativeName>
</protein>
<dbReference type="InterPro" id="IPR001680">
    <property type="entry name" value="WD40_rpt"/>
</dbReference>
<evidence type="ECO:0000256" key="26">
    <source>
        <dbReference type="ARBA" id="ARBA00046245"/>
    </source>
</evidence>
<keyword evidence="12" id="KW-0677">Repeat</keyword>
<dbReference type="GO" id="GO:0005930">
    <property type="term" value="C:axoneme"/>
    <property type="evidence" value="ECO:0007669"/>
    <property type="project" value="UniProtKB-ARBA"/>
</dbReference>
<evidence type="ECO:0000256" key="19">
    <source>
        <dbReference type="ARBA" id="ARBA00023273"/>
    </source>
</evidence>
<dbReference type="Pfam" id="PF00400">
    <property type="entry name" value="WD40"/>
    <property type="match status" value="5"/>
</dbReference>
<feature type="compositionally biased region" description="Pro residues" evidence="29">
    <location>
        <begin position="547"/>
        <end position="561"/>
    </location>
</feature>
<feature type="repeat" description="WD" evidence="28">
    <location>
        <begin position="1011"/>
        <end position="1044"/>
    </location>
</feature>
<feature type="non-terminal residue" evidence="32">
    <location>
        <position position="1"/>
    </location>
</feature>
<dbReference type="InterPro" id="IPR036322">
    <property type="entry name" value="WD40_repeat_dom_sf"/>
</dbReference>
<dbReference type="FunFam" id="2.130.10.10:FF:000291">
    <property type="entry name" value="Cilia-and flagella-associated protein 52 isoform X1"/>
    <property type="match status" value="1"/>
</dbReference>
<dbReference type="SUPFAM" id="SSF47923">
    <property type="entry name" value="Ypt/Rab-GAP domain of gyp1p"/>
    <property type="match status" value="2"/>
</dbReference>
<dbReference type="Gene3D" id="1.10.8.270">
    <property type="entry name" value="putative rabgap domain of human tbc1 domain family member 14 like domains"/>
    <property type="match status" value="1"/>
</dbReference>
<evidence type="ECO:0000256" key="28">
    <source>
        <dbReference type="PROSITE-ProRule" id="PRU00221"/>
    </source>
</evidence>
<evidence type="ECO:0000256" key="22">
    <source>
        <dbReference type="ARBA" id="ARBA00029552"/>
    </source>
</evidence>
<evidence type="ECO:0000256" key="14">
    <source>
        <dbReference type="ARBA" id="ARBA00022846"/>
    </source>
</evidence>
<evidence type="ECO:0000256" key="24">
    <source>
        <dbReference type="ARBA" id="ARBA00034464"/>
    </source>
</evidence>
<feature type="region of interest" description="Disordered" evidence="29">
    <location>
        <begin position="1"/>
        <end position="27"/>
    </location>
</feature>
<evidence type="ECO:0000256" key="16">
    <source>
        <dbReference type="ARBA" id="ARBA00023069"/>
    </source>
</evidence>
<evidence type="ECO:0000256" key="10">
    <source>
        <dbReference type="ARBA" id="ARBA00022574"/>
    </source>
</evidence>
<evidence type="ECO:0000256" key="17">
    <source>
        <dbReference type="ARBA" id="ARBA00023136"/>
    </source>
</evidence>
<keyword evidence="15" id="KW-0770">Synapse</keyword>
<keyword evidence="9" id="KW-0963">Cytoplasm</keyword>
<comment type="subunit">
    <text evidence="6">Interacts with ARF6.</text>
</comment>
<dbReference type="Pfam" id="PF07534">
    <property type="entry name" value="TLD"/>
    <property type="match status" value="1"/>
</dbReference>
<evidence type="ECO:0000259" key="31">
    <source>
        <dbReference type="PROSITE" id="PS51886"/>
    </source>
</evidence>
<feature type="domain" description="TLDc" evidence="31">
    <location>
        <begin position="386"/>
        <end position="578"/>
    </location>
</feature>
<evidence type="ECO:0000256" key="7">
    <source>
        <dbReference type="ARBA" id="ARBA00014199"/>
    </source>
</evidence>
<keyword evidence="17" id="KW-0472">Membrane</keyword>
<evidence type="ECO:0000256" key="6">
    <source>
        <dbReference type="ARBA" id="ARBA00011546"/>
    </source>
</evidence>
<comment type="caution">
    <text evidence="32">The sequence shown here is derived from an EMBL/GenBank/DDBJ whole genome shotgun (WGS) entry which is preliminary data.</text>
</comment>
<dbReference type="InterPro" id="IPR015943">
    <property type="entry name" value="WD40/YVTN_repeat-like_dom_sf"/>
</dbReference>
<dbReference type="PANTHER" id="PTHR13720:SF14">
    <property type="entry name" value="CILIA- AND FLAGELLA-ASSOCIATED PROTEIN 52"/>
    <property type="match status" value="1"/>
</dbReference>
<dbReference type="FunFam" id="2.130.10.10:FF:000207">
    <property type="entry name" value="Cilia- and flagella-associated protein 52"/>
    <property type="match status" value="1"/>
</dbReference>
<comment type="function">
    <text evidence="24">Molecular adapter which is involved in cilium biogenesis. Part of a functional complex including OFD1 a centriolar protein involved in cilium assembly. Could regulate the cAMP-dependent phosphorylation of OFD1, and its subsequent ubiquitination by PJA2 which ultimately leads to its proteasomal degradation.</text>
</comment>
<dbReference type="SMART" id="SM00164">
    <property type="entry name" value="TBC"/>
    <property type="match status" value="1"/>
</dbReference>
<evidence type="ECO:0000256" key="23">
    <source>
        <dbReference type="ARBA" id="ARBA00034103"/>
    </source>
</evidence>
<dbReference type="AlphaFoldDB" id="A0A8J7NJE8"/>
<dbReference type="GO" id="GO:0034451">
    <property type="term" value="C:centriolar satellite"/>
    <property type="evidence" value="ECO:0007669"/>
    <property type="project" value="UniProtKB-SubCell"/>
</dbReference>
<dbReference type="PANTHER" id="PTHR13720">
    <property type="entry name" value="WD-40 REPEAT PROTEIN"/>
    <property type="match status" value="1"/>
</dbReference>
<dbReference type="Gene3D" id="1.10.472.80">
    <property type="entry name" value="Ypt/Rab-GAP domain of gyp1p, domain 3"/>
    <property type="match status" value="1"/>
</dbReference>
<dbReference type="PROSITE" id="PS50082">
    <property type="entry name" value="WD_REPEATS_2"/>
    <property type="match status" value="6"/>
</dbReference>
<dbReference type="InterPro" id="IPR055439">
    <property type="entry name" value="Beta-prop_EML_1st"/>
</dbReference>
<keyword evidence="16" id="KW-0969">Cilium</keyword>
<dbReference type="PROSITE" id="PS50086">
    <property type="entry name" value="TBC_RABGAP"/>
    <property type="match status" value="1"/>
</dbReference>
<keyword evidence="14" id="KW-0282">Flagellum</keyword>
<feature type="non-terminal residue" evidence="32">
    <location>
        <position position="1176"/>
    </location>
</feature>
<dbReference type="Proteomes" id="UP000736164">
    <property type="component" value="Unassembled WGS sequence"/>
</dbReference>
<comment type="subunit">
    <text evidence="27">Microtubule inner protein component of sperm flagellar doublet microtubules. Interacts with BRCA2. Interacts with the CCT chaperonin complex. Interacts with HSP70. Interacts with AK8. Interacts with CFAP45. Interacts with DNAI1. Interacts with IQDC.</text>
</comment>
<evidence type="ECO:0000259" key="30">
    <source>
        <dbReference type="PROSITE" id="PS50086"/>
    </source>
</evidence>
<proteinExistence type="inferred from homology"/>
<dbReference type="PROSITE" id="PS50294">
    <property type="entry name" value="WD_REPEATS_REGION"/>
    <property type="match status" value="3"/>
</dbReference>
<evidence type="ECO:0000256" key="20">
    <source>
        <dbReference type="ARBA" id="ARBA00023329"/>
    </source>
</evidence>
<comment type="similarity">
    <text evidence="21">Belongs to the CFAP52 family.</text>
</comment>
<dbReference type="CDD" id="cd00200">
    <property type="entry name" value="WD40"/>
    <property type="match status" value="1"/>
</dbReference>
<keyword evidence="33" id="KW-1185">Reference proteome</keyword>
<name>A0A8J7NJE8_ATRSP</name>
<evidence type="ECO:0000256" key="11">
    <source>
        <dbReference type="ARBA" id="ARBA00022701"/>
    </source>
</evidence>
<feature type="region of interest" description="Disordered" evidence="29">
    <location>
        <begin position="501"/>
        <end position="563"/>
    </location>
</feature>
<evidence type="ECO:0000256" key="27">
    <source>
        <dbReference type="ARBA" id="ARBA00047117"/>
    </source>
</evidence>
<evidence type="ECO:0000256" key="25">
    <source>
        <dbReference type="ARBA" id="ARBA00046056"/>
    </source>
</evidence>
<dbReference type="SMART" id="SM00584">
    <property type="entry name" value="TLDc"/>
    <property type="match status" value="1"/>
</dbReference>
<feature type="repeat" description="WD" evidence="28">
    <location>
        <begin position="1095"/>
        <end position="1136"/>
    </location>
</feature>
<dbReference type="PROSITE" id="PS00678">
    <property type="entry name" value="WD_REPEATS_1"/>
    <property type="match status" value="2"/>
</dbReference>
<reference evidence="32" key="1">
    <citation type="journal article" date="2021" name="Cell">
        <title>Tracing the genetic footprints of vertebrate landing in non-teleost ray-finned fishes.</title>
        <authorList>
            <person name="Bi X."/>
            <person name="Wang K."/>
            <person name="Yang L."/>
            <person name="Pan H."/>
            <person name="Jiang H."/>
            <person name="Wei Q."/>
            <person name="Fang M."/>
            <person name="Yu H."/>
            <person name="Zhu C."/>
            <person name="Cai Y."/>
            <person name="He Y."/>
            <person name="Gan X."/>
            <person name="Zeng H."/>
            <person name="Yu D."/>
            <person name="Zhu Y."/>
            <person name="Jiang H."/>
            <person name="Qiu Q."/>
            <person name="Yang H."/>
            <person name="Zhang Y.E."/>
            <person name="Wang W."/>
            <person name="Zhu M."/>
            <person name="He S."/>
            <person name="Zhang G."/>
        </authorList>
    </citation>
    <scope>NUCLEOTIDE SEQUENCE</scope>
    <source>
        <strain evidence="32">Allg_001</strain>
    </source>
</reference>
<sequence length="1176" mass="130857">MLSWLQFRRPRTNSSGKKSPSKDLDGGGKNVLNIPILTISESDNWEVSSFSTMKYWQFVDWEKMEPKSALNYQKILQSDCKQLKSMARAGFWSTSHTLRAKAYHHIIHGISCRSVTPDREIYQQLSEKLFGKKKTSTHPFPEYMENGAIPMYCLSKAGVNSVRKILLCIAAHFPDITYCPVLPALVSLLLHFSEDEAECFHSVCRLIAYNDPDKRYIDQTFLAHRASCMTFRDLANKYCHGAHKLIATSNQSLFDIYSDWIMWIFGAGLPFEYAIRVLDVFLLEGYKVLYRVALVLLSLYKGSVASTPSHIADIRQDIMSFVGNISCHITVDKLLEKAFSIRLFSRKEINLLLSANMSALLQKGISIHQKRQSVHLAVDLDNFSSSIVTGQEMRMVWSWIPERFALFQPIMLFTTSEHGRSLTSFYSQVEGSEPTVLLLKTEDEEVCGAFLSSDWSERNKGGGKGLSFFGTGECFVFTLCPEMERYEWAILHQPKITKETHIHSSTHLEPPPALGTEVPPPVTLAGPGGTPQDPSYLTVPFSRPSEGSPPGPAPRKPPNHPFPASMFMAGGTERIIIGQVFSGLIAHPDQEHLIYPLGCTVIIKSLKSNKQEFLHGHTNNVSCVTVSRTGKYVASGQVTFMGFKADIIVWDYSRKEMYTRLQLHKAKVEALAFSPSDLYLVSLGGQDDGSIVVWNIESREAICGSPASAHSAGHCLTVKFSNQSDYIFVSAGNGTLRVWELDLPNRKIRPTECQTGQLKRIVKCLEIPEDDSFFYCGTTTGDVLKINLKTKLLNYCAPLKEKFSKGVNTLKMLKTGDMLVGSGDGMLSLCKEANFKPMKKVQLEGGVTSITLRGQGHQFFAGAESSQIYRLNYADFKEELISTGHSHAVNDVAFPFGSSDLFATCSKNDIRVWHTETSKELLRITVPNMTCSAVEFMRDGRSIISAWNDGKIRVFTPESGNLMFAINNAHSMGVTALATTSDCKRIVSGGGEGQVRVWEIGHGFHRLAETMKEHKSTVSSIKITKNDKECVTASSDGTCIIWDLVRVVRNQMVLANTLFRCVCYHPEEFQIITSGTDRKIGYWEVFDGSAIRELEGSLSGSINGMDISSDGNHFVTGGDDKLVKVWGYTEGEVTHVGIGHSGNITRVKICSNSKYIITSSADGAVLRWKYPHPVSD</sequence>
<dbReference type="Pfam" id="PF00566">
    <property type="entry name" value="RabGAP-TBC"/>
    <property type="match status" value="1"/>
</dbReference>
<dbReference type="InterPro" id="IPR006571">
    <property type="entry name" value="TLDc_dom"/>
</dbReference>
<comment type="function">
    <text evidence="26">May act as a GTPase-activating protein for Rab family protein(s). Involved in neuronal projections development, probably through a negative modulation of ARF6 function. Involved in the regulation of synaptic vesicle trafficking.</text>
</comment>
<keyword evidence="13" id="KW-0970">Cilium biogenesis/degradation</keyword>
<keyword evidence="19" id="KW-0966">Cell projection</keyword>
<evidence type="ECO:0000256" key="8">
    <source>
        <dbReference type="ARBA" id="ARBA00014206"/>
    </source>
</evidence>
<evidence type="ECO:0000256" key="21">
    <source>
        <dbReference type="ARBA" id="ARBA00029456"/>
    </source>
</evidence>
<keyword evidence="11" id="KW-0493">Microtubule</keyword>
<evidence type="ECO:0000256" key="5">
    <source>
        <dbReference type="ARBA" id="ARBA00004611"/>
    </source>
</evidence>
<dbReference type="InterPro" id="IPR000195">
    <property type="entry name" value="Rab-GAP-TBC_dom"/>
</dbReference>